<dbReference type="EMBL" id="MU001984">
    <property type="protein sequence ID" value="KAF2792130.1"/>
    <property type="molecule type" value="Genomic_DNA"/>
</dbReference>
<dbReference type="CDD" id="cd00161">
    <property type="entry name" value="beta-trefoil_Ricin-like"/>
    <property type="match status" value="1"/>
</dbReference>
<dbReference type="Pfam" id="PF14200">
    <property type="entry name" value="RicinB_lectin_2"/>
    <property type="match status" value="1"/>
</dbReference>
<dbReference type="SUPFAM" id="SSF50370">
    <property type="entry name" value="Ricin B-like lectins"/>
    <property type="match status" value="1"/>
</dbReference>
<feature type="domain" description="Ricin B lectin" evidence="2">
    <location>
        <begin position="555"/>
        <end position="609"/>
    </location>
</feature>
<dbReference type="Pfam" id="PF05547">
    <property type="entry name" value="Peptidase_M6"/>
    <property type="match status" value="1"/>
</dbReference>
<dbReference type="GO" id="GO:0006508">
    <property type="term" value="P:proteolysis"/>
    <property type="evidence" value="ECO:0007669"/>
    <property type="project" value="UniProtKB-KW"/>
</dbReference>
<evidence type="ECO:0000313" key="3">
    <source>
        <dbReference type="EMBL" id="KAF2792130.1"/>
    </source>
</evidence>
<keyword evidence="4" id="KW-1185">Reference proteome</keyword>
<name>A0A6A6X6I7_9PLEO</name>
<keyword evidence="3" id="KW-0378">Hydrolase</keyword>
<proteinExistence type="predicted"/>
<dbReference type="InterPro" id="IPR000772">
    <property type="entry name" value="Ricin_B_lectin"/>
</dbReference>
<dbReference type="OrthoDB" id="9986966at2759"/>
<dbReference type="InterPro" id="IPR035992">
    <property type="entry name" value="Ricin_B-like_lectins"/>
</dbReference>
<dbReference type="InterPro" id="IPR008757">
    <property type="entry name" value="Peptidase_M6-like_domain"/>
</dbReference>
<dbReference type="NCBIfam" id="TIGR03296">
    <property type="entry name" value="M6dom_TIGR03296"/>
    <property type="match status" value="1"/>
</dbReference>
<dbReference type="GO" id="GO:0008237">
    <property type="term" value="F:metallopeptidase activity"/>
    <property type="evidence" value="ECO:0007669"/>
    <property type="project" value="UniProtKB-KW"/>
</dbReference>
<dbReference type="PANTHER" id="PTHR41775:SF1">
    <property type="entry name" value="PEPTIDASE M6-LIKE DOMAIN-CONTAINING PROTEIN"/>
    <property type="match status" value="1"/>
</dbReference>
<accession>A0A6A6X6I7</accession>
<evidence type="ECO:0000313" key="4">
    <source>
        <dbReference type="Proteomes" id="UP000799757"/>
    </source>
</evidence>
<organism evidence="3 4">
    <name type="scientific">Melanomma pulvis-pyrius CBS 109.77</name>
    <dbReference type="NCBI Taxonomy" id="1314802"/>
    <lineage>
        <taxon>Eukaryota</taxon>
        <taxon>Fungi</taxon>
        <taxon>Dikarya</taxon>
        <taxon>Ascomycota</taxon>
        <taxon>Pezizomycotina</taxon>
        <taxon>Dothideomycetes</taxon>
        <taxon>Pleosporomycetidae</taxon>
        <taxon>Pleosporales</taxon>
        <taxon>Melanommataceae</taxon>
        <taxon>Melanomma</taxon>
    </lineage>
</organism>
<dbReference type="PROSITE" id="PS50231">
    <property type="entry name" value="RICIN_B_LECTIN"/>
    <property type="match status" value="1"/>
</dbReference>
<evidence type="ECO:0000259" key="1">
    <source>
        <dbReference type="Pfam" id="PF05547"/>
    </source>
</evidence>
<dbReference type="PANTHER" id="PTHR41775">
    <property type="entry name" value="SECRETED PROTEIN-RELATED"/>
    <property type="match status" value="1"/>
</dbReference>
<dbReference type="SUPFAM" id="SSF55486">
    <property type="entry name" value="Metalloproteases ('zincins'), catalytic domain"/>
    <property type="match status" value="1"/>
</dbReference>
<dbReference type="Gene3D" id="2.80.10.50">
    <property type="match status" value="1"/>
</dbReference>
<feature type="domain" description="Peptidase M6-like" evidence="1">
    <location>
        <begin position="111"/>
        <end position="308"/>
    </location>
</feature>
<sequence>MAPRHSDNPCFVPPHPDLLARTRTAALKIQGASNDGDFKSTVHGLTGGERRFPGMNDGTIFPKSHFKKPTSIMEMSTAALERTPLSGALKVAIVLAEFADVKMAAGAKQRFEDLFFSTGKVPTGSVTEYYSEVSNGKISLSGEVVGPFTLSKNMAYYANNNYGREWPEPNSMTMANEALDVAIGEINFGPYDNDGNGYVDAYVVVHAGRAAEETGNRSDIWSVKWTLPQEREVDGVKIYGFLTVPEDAKCGVCAHEVGHLVFGWPDLYDTDYSSSGIGNWCLMSFGSWGGGGDRPVHPSAWCKQNQGWIETVTEAENHQITLQDVKSGFKTHRLWANGDPNSQEYFLIENRQLTGFDASLPGGGLLVWHIDDAALSNTDENHPKVKIMQADGLDQLKANWNRGDAGDVFPGLSNNSAFNATSNPDSKSYSGSDTYVSVTNVPQPAASMTFNITVKPISQPPTGDFDSKKWYRLKNTYQPQTNSLDVVNDNGINSTGLLQMARDGNFSGQHWQIKSNGDGTYHLRTLFLGASRQLDIYGNDKLKPVLQNAGLFSGQFWTIKPWGDGTWHLENAYSGQYLYLDTMEGGPKVAMNQANTGRPTQRWTITPIRDITEIGF</sequence>
<dbReference type="Proteomes" id="UP000799757">
    <property type="component" value="Unassembled WGS sequence"/>
</dbReference>
<gene>
    <name evidence="3" type="ORF">K505DRAFT_408825</name>
</gene>
<reference evidence="3" key="1">
    <citation type="journal article" date="2020" name="Stud. Mycol.">
        <title>101 Dothideomycetes genomes: a test case for predicting lifestyles and emergence of pathogens.</title>
        <authorList>
            <person name="Haridas S."/>
            <person name="Albert R."/>
            <person name="Binder M."/>
            <person name="Bloem J."/>
            <person name="Labutti K."/>
            <person name="Salamov A."/>
            <person name="Andreopoulos B."/>
            <person name="Baker S."/>
            <person name="Barry K."/>
            <person name="Bills G."/>
            <person name="Bluhm B."/>
            <person name="Cannon C."/>
            <person name="Castanera R."/>
            <person name="Culley D."/>
            <person name="Daum C."/>
            <person name="Ezra D."/>
            <person name="Gonzalez J."/>
            <person name="Henrissat B."/>
            <person name="Kuo A."/>
            <person name="Liang C."/>
            <person name="Lipzen A."/>
            <person name="Lutzoni F."/>
            <person name="Magnuson J."/>
            <person name="Mondo S."/>
            <person name="Nolan M."/>
            <person name="Ohm R."/>
            <person name="Pangilinan J."/>
            <person name="Park H.-J."/>
            <person name="Ramirez L."/>
            <person name="Alfaro M."/>
            <person name="Sun H."/>
            <person name="Tritt A."/>
            <person name="Yoshinaga Y."/>
            <person name="Zwiers L.-H."/>
            <person name="Turgeon B."/>
            <person name="Goodwin S."/>
            <person name="Spatafora J."/>
            <person name="Crous P."/>
            <person name="Grigoriev I."/>
        </authorList>
    </citation>
    <scope>NUCLEOTIDE SEQUENCE</scope>
    <source>
        <strain evidence="3">CBS 109.77</strain>
    </source>
</reference>
<protein>
    <submittedName>
        <fullName evidence="3">M6 metalloprotease</fullName>
    </submittedName>
</protein>
<evidence type="ECO:0000259" key="2">
    <source>
        <dbReference type="Pfam" id="PF14200"/>
    </source>
</evidence>
<keyword evidence="3" id="KW-0482">Metalloprotease</keyword>
<keyword evidence="3" id="KW-0645">Protease</keyword>
<dbReference type="AlphaFoldDB" id="A0A6A6X6I7"/>